<dbReference type="InterPro" id="IPR010980">
    <property type="entry name" value="Cyt_c/b562"/>
</dbReference>
<name>A0A7J5AII4_9FLAO</name>
<evidence type="ECO:0008006" key="3">
    <source>
        <dbReference type="Google" id="ProtNLM"/>
    </source>
</evidence>
<protein>
    <recommendedName>
        <fullName evidence="3">Cytochrome c</fullName>
    </recommendedName>
</protein>
<organism evidence="1 2">
    <name type="scientific">Tenacibaculum aiptasiae</name>
    <dbReference type="NCBI Taxonomy" id="426481"/>
    <lineage>
        <taxon>Bacteria</taxon>
        <taxon>Pseudomonadati</taxon>
        <taxon>Bacteroidota</taxon>
        <taxon>Flavobacteriia</taxon>
        <taxon>Flavobacteriales</taxon>
        <taxon>Flavobacteriaceae</taxon>
        <taxon>Tenacibaculum</taxon>
    </lineage>
</organism>
<keyword evidence="2" id="KW-1185">Reference proteome</keyword>
<proteinExistence type="predicted"/>
<evidence type="ECO:0000313" key="2">
    <source>
        <dbReference type="Proteomes" id="UP000467305"/>
    </source>
</evidence>
<dbReference type="SUPFAM" id="SSF47175">
    <property type="entry name" value="Cytochromes"/>
    <property type="match status" value="1"/>
</dbReference>
<dbReference type="RefSeq" id="WP_150900078.1">
    <property type="nucleotide sequence ID" value="NZ_WAAU01000014.1"/>
</dbReference>
<reference evidence="1 2" key="1">
    <citation type="submission" date="2019-09" db="EMBL/GenBank/DDBJ databases">
        <authorList>
            <person name="Cao W.R."/>
        </authorList>
    </citation>
    <scope>NUCLEOTIDE SEQUENCE [LARGE SCALE GENOMIC DNA]</scope>
    <source>
        <strain evidence="2">a4</strain>
    </source>
</reference>
<dbReference type="GO" id="GO:0005506">
    <property type="term" value="F:iron ion binding"/>
    <property type="evidence" value="ECO:0007669"/>
    <property type="project" value="InterPro"/>
</dbReference>
<comment type="caution">
    <text evidence="1">The sequence shown here is derived from an EMBL/GenBank/DDBJ whole genome shotgun (WGS) entry which is preliminary data.</text>
</comment>
<evidence type="ECO:0000313" key="1">
    <source>
        <dbReference type="EMBL" id="KAB1157411.1"/>
    </source>
</evidence>
<dbReference type="PROSITE" id="PS51257">
    <property type="entry name" value="PROKAR_LIPOPROTEIN"/>
    <property type="match status" value="1"/>
</dbReference>
<sequence length="147" mass="17390">MKNRILFVFFLSLILGCQTQKETKEIKIVKKVPSKFQMYKTSEMAELMRNMLAKNKEVRTQIIQGEEIGDFNKEYIKIHTAKLTDSTDLDENFLTYANHFEKMHRKLFEVSKEERKEQFNDAINSCIACHQMKCRGPIPRIKKLLIN</sequence>
<dbReference type="GO" id="GO:0022900">
    <property type="term" value="P:electron transport chain"/>
    <property type="evidence" value="ECO:0007669"/>
    <property type="project" value="InterPro"/>
</dbReference>
<accession>A0A7J5AII4</accession>
<dbReference type="OrthoDB" id="982229at2"/>
<dbReference type="EMBL" id="WAAU01000014">
    <property type="protein sequence ID" value="KAB1157411.1"/>
    <property type="molecule type" value="Genomic_DNA"/>
</dbReference>
<dbReference type="GO" id="GO:0009055">
    <property type="term" value="F:electron transfer activity"/>
    <property type="evidence" value="ECO:0007669"/>
    <property type="project" value="InterPro"/>
</dbReference>
<gene>
    <name evidence="1" type="ORF">F7018_10830</name>
</gene>
<dbReference type="AlphaFoldDB" id="A0A7J5AII4"/>
<dbReference type="GO" id="GO:0020037">
    <property type="term" value="F:heme binding"/>
    <property type="evidence" value="ECO:0007669"/>
    <property type="project" value="InterPro"/>
</dbReference>
<dbReference type="Proteomes" id="UP000467305">
    <property type="component" value="Unassembled WGS sequence"/>
</dbReference>